<sequence length="373" mass="41747">MPHIPVSCPSGNHEFWYSISTPTSPNAKQIVPELPTVLFIHSGYCASETFEAQFSDPRLRQFNLLGIDSLGHGGTKGTIGDQHYATKETAEDLRLVLDALHIDKVHIFGLANGGTIGLELASAYPERVLSLTICSPIPPTEPEEMIAGRMEVFDHWVEAHGEAPDSTLGEAASRARKEMVNEVATGAMQLLFGFDRTPLQEALRKYALRRDLDIWWGSPEKLKQCFDASLRWFTERSWLTQESLSKVQCAVHIIHCSEDVGYPYETAQEMEKSLQDAGVRVSLSQVHGAHYGVLTNGEEINAILRDQVLEVADPKTPLPQADFPCGRMRTPWTDNFRRFGWLPGPPDTDDDIDSESDYYPGWIYRDTQTIVES</sequence>
<keyword evidence="4" id="KW-1185">Reference proteome</keyword>
<name>A0A8H5FKK2_9AGAR</name>
<comment type="caution">
    <text evidence="3">The sequence shown here is derived from an EMBL/GenBank/DDBJ whole genome shotgun (WGS) entry which is preliminary data.</text>
</comment>
<organism evidence="3 4">
    <name type="scientific">Ephemerocybe angulata</name>
    <dbReference type="NCBI Taxonomy" id="980116"/>
    <lineage>
        <taxon>Eukaryota</taxon>
        <taxon>Fungi</taxon>
        <taxon>Dikarya</taxon>
        <taxon>Basidiomycota</taxon>
        <taxon>Agaricomycotina</taxon>
        <taxon>Agaricomycetes</taxon>
        <taxon>Agaricomycetidae</taxon>
        <taxon>Agaricales</taxon>
        <taxon>Agaricineae</taxon>
        <taxon>Psathyrellaceae</taxon>
        <taxon>Ephemerocybe</taxon>
    </lineage>
</organism>
<reference evidence="3 4" key="1">
    <citation type="journal article" date="2020" name="ISME J.">
        <title>Uncovering the hidden diversity of litter-decomposition mechanisms in mushroom-forming fungi.</title>
        <authorList>
            <person name="Floudas D."/>
            <person name="Bentzer J."/>
            <person name="Ahren D."/>
            <person name="Johansson T."/>
            <person name="Persson P."/>
            <person name="Tunlid A."/>
        </authorList>
    </citation>
    <scope>NUCLEOTIDE SEQUENCE [LARGE SCALE GENOMIC DNA]</scope>
    <source>
        <strain evidence="3 4">CBS 175.51</strain>
    </source>
</reference>
<dbReference type="Pfam" id="PF00561">
    <property type="entry name" value="Abhydrolase_1"/>
    <property type="match status" value="1"/>
</dbReference>
<proteinExistence type="predicted"/>
<dbReference type="PANTHER" id="PTHR43798">
    <property type="entry name" value="MONOACYLGLYCEROL LIPASE"/>
    <property type="match status" value="1"/>
</dbReference>
<evidence type="ECO:0000313" key="3">
    <source>
        <dbReference type="EMBL" id="KAF5340211.1"/>
    </source>
</evidence>
<dbReference type="InterPro" id="IPR050266">
    <property type="entry name" value="AB_hydrolase_sf"/>
</dbReference>
<feature type="domain" description="AB hydrolase-1" evidence="2">
    <location>
        <begin position="35"/>
        <end position="170"/>
    </location>
</feature>
<dbReference type="Proteomes" id="UP000541558">
    <property type="component" value="Unassembled WGS sequence"/>
</dbReference>
<evidence type="ECO:0000256" key="1">
    <source>
        <dbReference type="ARBA" id="ARBA00022801"/>
    </source>
</evidence>
<evidence type="ECO:0000313" key="4">
    <source>
        <dbReference type="Proteomes" id="UP000541558"/>
    </source>
</evidence>
<dbReference type="InterPro" id="IPR029058">
    <property type="entry name" value="AB_hydrolase_fold"/>
</dbReference>
<keyword evidence="1" id="KW-0378">Hydrolase</keyword>
<dbReference type="GO" id="GO:0016020">
    <property type="term" value="C:membrane"/>
    <property type="evidence" value="ECO:0007669"/>
    <property type="project" value="TreeGrafter"/>
</dbReference>
<dbReference type="OrthoDB" id="19657at2759"/>
<protein>
    <recommendedName>
        <fullName evidence="2">AB hydrolase-1 domain-containing protein</fullName>
    </recommendedName>
</protein>
<dbReference type="PANTHER" id="PTHR43798:SF31">
    <property type="entry name" value="AB HYDROLASE SUPERFAMILY PROTEIN YCLE"/>
    <property type="match status" value="1"/>
</dbReference>
<accession>A0A8H5FKK2</accession>
<dbReference type="EMBL" id="JAACJK010000004">
    <property type="protein sequence ID" value="KAF5340211.1"/>
    <property type="molecule type" value="Genomic_DNA"/>
</dbReference>
<dbReference type="InterPro" id="IPR000073">
    <property type="entry name" value="AB_hydrolase_1"/>
</dbReference>
<evidence type="ECO:0000259" key="2">
    <source>
        <dbReference type="Pfam" id="PF00561"/>
    </source>
</evidence>
<dbReference type="AlphaFoldDB" id="A0A8H5FKK2"/>
<dbReference type="GO" id="GO:0016787">
    <property type="term" value="F:hydrolase activity"/>
    <property type="evidence" value="ECO:0007669"/>
    <property type="project" value="UniProtKB-KW"/>
</dbReference>
<dbReference type="Gene3D" id="3.40.50.1820">
    <property type="entry name" value="alpha/beta hydrolase"/>
    <property type="match status" value="1"/>
</dbReference>
<gene>
    <name evidence="3" type="ORF">D9611_007877</name>
</gene>
<dbReference type="SUPFAM" id="SSF53474">
    <property type="entry name" value="alpha/beta-Hydrolases"/>
    <property type="match status" value="1"/>
</dbReference>